<sequence length="136" mass="15341">ERSDDEWRAILSPEQFHIIRQKGTERPGTGEYNKFDREGVYNCAACETPLYYSKTKFDSGCGWPAFFEAIPGAVKRQEDNSLGRKRIEITCAACGGHLGHVFKGEGYNYTPEDERHCVNSKEISGAGTNFKNRINI</sequence>
<evidence type="ECO:0000313" key="8">
    <source>
        <dbReference type="Proteomes" id="UP000789375"/>
    </source>
</evidence>
<dbReference type="PANTHER" id="PTHR46081">
    <property type="entry name" value="PEPTIDE METHIONINE SULFOXIDE REDUCTASE 2"/>
    <property type="match status" value="1"/>
</dbReference>
<dbReference type="GO" id="GO:0046872">
    <property type="term" value="F:metal ion binding"/>
    <property type="evidence" value="ECO:0007669"/>
    <property type="project" value="UniProtKB-KW"/>
</dbReference>
<protein>
    <recommendedName>
        <fullName evidence="5">Peptide-methionine (R)-S-oxide reductase</fullName>
        <ecNumber evidence="5">1.8.4.12</ecNumber>
    </recommendedName>
</protein>
<name>A0A9N9G3S1_FUNMO</name>
<dbReference type="InterPro" id="IPR002579">
    <property type="entry name" value="Met_Sox_Rdtase_MsrB_dom"/>
</dbReference>
<evidence type="ECO:0000256" key="1">
    <source>
        <dbReference type="ARBA" id="ARBA00007174"/>
    </source>
</evidence>
<dbReference type="NCBIfam" id="TIGR00357">
    <property type="entry name" value="peptide-methionine (R)-S-oxide reductase MsrB"/>
    <property type="match status" value="1"/>
</dbReference>
<evidence type="ECO:0000256" key="2">
    <source>
        <dbReference type="ARBA" id="ARBA00022723"/>
    </source>
</evidence>
<evidence type="ECO:0000256" key="3">
    <source>
        <dbReference type="ARBA" id="ARBA00022833"/>
    </source>
</evidence>
<proteinExistence type="inferred from homology"/>
<evidence type="ECO:0000256" key="5">
    <source>
        <dbReference type="RuleBase" id="RU365044"/>
    </source>
</evidence>
<reference evidence="7" key="1">
    <citation type="submission" date="2021-06" db="EMBL/GenBank/DDBJ databases">
        <authorList>
            <person name="Kallberg Y."/>
            <person name="Tangrot J."/>
            <person name="Rosling A."/>
        </authorList>
    </citation>
    <scope>NUCLEOTIDE SEQUENCE</scope>
    <source>
        <strain evidence="7">87-6 pot B 2015</strain>
    </source>
</reference>
<comment type="catalytic activity">
    <reaction evidence="5">
        <text>L-methionyl-[protein] + [thioredoxin]-disulfide + H2O = L-methionyl-(R)-S-oxide-[protein] + [thioredoxin]-dithiol</text>
        <dbReference type="Rhea" id="RHEA:24164"/>
        <dbReference type="Rhea" id="RHEA-COMP:10698"/>
        <dbReference type="Rhea" id="RHEA-COMP:10700"/>
        <dbReference type="Rhea" id="RHEA-COMP:12313"/>
        <dbReference type="Rhea" id="RHEA-COMP:12314"/>
        <dbReference type="ChEBI" id="CHEBI:15377"/>
        <dbReference type="ChEBI" id="CHEBI:16044"/>
        <dbReference type="ChEBI" id="CHEBI:29950"/>
        <dbReference type="ChEBI" id="CHEBI:45764"/>
        <dbReference type="ChEBI" id="CHEBI:50058"/>
        <dbReference type="EC" id="1.8.4.12"/>
    </reaction>
</comment>
<dbReference type="PROSITE" id="PS51790">
    <property type="entry name" value="MSRB"/>
    <property type="match status" value="1"/>
</dbReference>
<organism evidence="7 8">
    <name type="scientific">Funneliformis mosseae</name>
    <name type="common">Endomycorrhizal fungus</name>
    <name type="synonym">Glomus mosseae</name>
    <dbReference type="NCBI Taxonomy" id="27381"/>
    <lineage>
        <taxon>Eukaryota</taxon>
        <taxon>Fungi</taxon>
        <taxon>Fungi incertae sedis</taxon>
        <taxon>Mucoromycota</taxon>
        <taxon>Glomeromycotina</taxon>
        <taxon>Glomeromycetes</taxon>
        <taxon>Glomerales</taxon>
        <taxon>Glomeraceae</taxon>
        <taxon>Funneliformis</taxon>
    </lineage>
</organism>
<gene>
    <name evidence="7" type="ORF">FMOSSE_LOCUS7671</name>
</gene>
<dbReference type="InterPro" id="IPR011057">
    <property type="entry name" value="Mss4-like_sf"/>
</dbReference>
<evidence type="ECO:0000259" key="6">
    <source>
        <dbReference type="PROSITE" id="PS51790"/>
    </source>
</evidence>
<keyword evidence="2 5" id="KW-0479">Metal-binding</keyword>
<dbReference type="PANTHER" id="PTHR46081:SF8">
    <property type="entry name" value="PEPTIDE METHIONINE SULFOXIDE REDUCTASE 2"/>
    <property type="match status" value="1"/>
</dbReference>
<dbReference type="GO" id="GO:0030091">
    <property type="term" value="P:protein repair"/>
    <property type="evidence" value="ECO:0007669"/>
    <property type="project" value="InterPro"/>
</dbReference>
<keyword evidence="8" id="KW-1185">Reference proteome</keyword>
<dbReference type="GO" id="GO:0033743">
    <property type="term" value="F:peptide-methionine (R)-S-oxide reductase activity"/>
    <property type="evidence" value="ECO:0007669"/>
    <property type="project" value="UniProtKB-EC"/>
</dbReference>
<dbReference type="EC" id="1.8.4.12" evidence="5"/>
<evidence type="ECO:0000313" key="7">
    <source>
        <dbReference type="EMBL" id="CAG8575394.1"/>
    </source>
</evidence>
<dbReference type="Pfam" id="PF01641">
    <property type="entry name" value="SelR"/>
    <property type="match status" value="1"/>
</dbReference>
<dbReference type="AlphaFoldDB" id="A0A9N9G3S1"/>
<feature type="domain" description="MsrB" evidence="6">
    <location>
        <begin position="4"/>
        <end position="128"/>
    </location>
</feature>
<keyword evidence="4 5" id="KW-0560">Oxidoreductase</keyword>
<evidence type="ECO:0000256" key="4">
    <source>
        <dbReference type="ARBA" id="ARBA00023002"/>
    </source>
</evidence>
<dbReference type="Gene3D" id="2.170.150.20">
    <property type="entry name" value="Peptide methionine sulfoxide reductase"/>
    <property type="match status" value="1"/>
</dbReference>
<dbReference type="InterPro" id="IPR028427">
    <property type="entry name" value="Met_Sox_Rdtase_MsrB"/>
</dbReference>
<comment type="caution">
    <text evidence="7">The sequence shown here is derived from an EMBL/GenBank/DDBJ whole genome shotgun (WGS) entry which is preliminary data.</text>
</comment>
<dbReference type="SUPFAM" id="SSF51316">
    <property type="entry name" value="Mss4-like"/>
    <property type="match status" value="1"/>
</dbReference>
<accession>A0A9N9G3S1</accession>
<comment type="cofactor">
    <cofactor evidence="5">
        <name>Zn(2+)</name>
        <dbReference type="ChEBI" id="CHEBI:29105"/>
    </cofactor>
    <text evidence="5">Binds 1 zinc ion per subunit.</text>
</comment>
<feature type="non-terminal residue" evidence="7">
    <location>
        <position position="136"/>
    </location>
</feature>
<keyword evidence="3 5" id="KW-0862">Zinc</keyword>
<dbReference type="GO" id="GO:0006979">
    <property type="term" value="P:response to oxidative stress"/>
    <property type="evidence" value="ECO:0007669"/>
    <property type="project" value="InterPro"/>
</dbReference>
<comment type="similarity">
    <text evidence="1 5">Belongs to the MsrB Met sulfoxide reductase family.</text>
</comment>
<dbReference type="EMBL" id="CAJVPP010001841">
    <property type="protein sequence ID" value="CAG8575394.1"/>
    <property type="molecule type" value="Genomic_DNA"/>
</dbReference>
<dbReference type="Proteomes" id="UP000789375">
    <property type="component" value="Unassembled WGS sequence"/>
</dbReference>